<evidence type="ECO:0000256" key="17">
    <source>
        <dbReference type="ARBA" id="ARBA00023136"/>
    </source>
</evidence>
<keyword evidence="8 28" id="KW-0808">Transferase</keyword>
<evidence type="ECO:0000256" key="3">
    <source>
        <dbReference type="ARBA" id="ARBA00004412"/>
    </source>
</evidence>
<evidence type="ECO:0000256" key="15">
    <source>
        <dbReference type="ARBA" id="ARBA00022989"/>
    </source>
</evidence>
<evidence type="ECO:0000256" key="22">
    <source>
        <dbReference type="ARBA" id="ARBA00023170"/>
    </source>
</evidence>
<dbReference type="InterPro" id="IPR016245">
    <property type="entry name" value="Tyr_kinase_EGF/ERB/XmrK_rcpt"/>
</dbReference>
<keyword evidence="10 33" id="KW-0732">Signal</keyword>
<dbReference type="InterPro" id="IPR006212">
    <property type="entry name" value="Furin_repeat"/>
</dbReference>
<dbReference type="GeneTree" id="ENSGT00940000158232"/>
<keyword evidence="9 32" id="KW-0812">Transmembrane</keyword>
<dbReference type="PROSITE" id="PS00109">
    <property type="entry name" value="PROTEIN_KINASE_TYR"/>
    <property type="match status" value="1"/>
</dbReference>
<dbReference type="GO" id="GO:0043066">
    <property type="term" value="P:negative regulation of apoptotic process"/>
    <property type="evidence" value="ECO:0007669"/>
    <property type="project" value="TreeGrafter"/>
</dbReference>
<proteinExistence type="inferred from homology"/>
<dbReference type="EC" id="2.7.10.1" evidence="28"/>
<dbReference type="FunFam" id="3.30.200.20:FF:000184">
    <property type="entry name" value="Receptor protein-tyrosine kinase"/>
    <property type="match status" value="1"/>
</dbReference>
<dbReference type="InterPro" id="IPR006211">
    <property type="entry name" value="Furin-like_Cys-rich_dom"/>
</dbReference>
<evidence type="ECO:0000256" key="14">
    <source>
        <dbReference type="ARBA" id="ARBA00022840"/>
    </source>
</evidence>
<dbReference type="CDD" id="cd00064">
    <property type="entry name" value="FU"/>
    <property type="match status" value="2"/>
</dbReference>
<keyword evidence="23" id="KW-0325">Glycoprotein</keyword>
<keyword evidence="22 28" id="KW-0675">Receptor</keyword>
<dbReference type="Proteomes" id="UP001108240">
    <property type="component" value="Unplaced"/>
</dbReference>
<evidence type="ECO:0000256" key="31">
    <source>
        <dbReference type="PROSITE-ProRule" id="PRU10141"/>
    </source>
</evidence>
<comment type="subcellular location">
    <subcellularLocation>
        <location evidence="2">Cell projection</location>
        <location evidence="2">Ruffle membrane</location>
        <topology evidence="2">Single-pass type I membrane protein</topology>
    </subcellularLocation>
    <subcellularLocation>
        <location evidence="4">Cytoplasm</location>
        <location evidence="4">Perinuclear region</location>
    </subcellularLocation>
    <subcellularLocation>
        <location evidence="3">Early endosome</location>
    </subcellularLocation>
    <subcellularLocation>
        <location evidence="1">Nucleus</location>
    </subcellularLocation>
</comment>
<evidence type="ECO:0000256" key="33">
    <source>
        <dbReference type="SAM" id="SignalP"/>
    </source>
</evidence>
<evidence type="ECO:0000256" key="6">
    <source>
        <dbReference type="ARBA" id="ARBA00022490"/>
    </source>
</evidence>
<dbReference type="GO" id="GO:0043235">
    <property type="term" value="C:receptor complex"/>
    <property type="evidence" value="ECO:0007669"/>
    <property type="project" value="TreeGrafter"/>
</dbReference>
<dbReference type="InterPro" id="IPR011009">
    <property type="entry name" value="Kinase-like_dom_sf"/>
</dbReference>
<feature type="active site" description="Proton acceptor" evidence="29">
    <location>
        <position position="777"/>
    </location>
</feature>
<dbReference type="PRINTS" id="PR00109">
    <property type="entry name" value="TYRKINASE"/>
</dbReference>
<feature type="binding site" evidence="30">
    <location>
        <begin position="658"/>
        <end position="666"/>
    </location>
    <ligand>
        <name>ATP</name>
        <dbReference type="ChEBI" id="CHEBI:30616"/>
    </ligand>
</feature>
<keyword evidence="19" id="KW-1015">Disulfide bond</keyword>
<dbReference type="GO" id="GO:0043410">
    <property type="term" value="P:positive regulation of MAPK cascade"/>
    <property type="evidence" value="ECO:0007669"/>
    <property type="project" value="TreeGrafter"/>
</dbReference>
<reference evidence="35" key="2">
    <citation type="submission" date="2025-09" db="UniProtKB">
        <authorList>
            <consortium name="Ensembl"/>
        </authorList>
    </citation>
    <scope>IDENTIFICATION</scope>
</reference>
<dbReference type="Pfam" id="PF00757">
    <property type="entry name" value="Furin-like"/>
    <property type="match status" value="1"/>
</dbReference>
<evidence type="ECO:0000256" key="11">
    <source>
        <dbReference type="ARBA" id="ARBA00022741"/>
    </source>
</evidence>
<dbReference type="InterPro" id="IPR032778">
    <property type="entry name" value="GF_recep_IV"/>
</dbReference>
<name>A0A8C0Y8M2_CYPCA</name>
<dbReference type="InterPro" id="IPR008266">
    <property type="entry name" value="Tyr_kinase_AS"/>
</dbReference>
<dbReference type="InterPro" id="IPR017441">
    <property type="entry name" value="Protein_kinase_ATP_BS"/>
</dbReference>
<dbReference type="PANTHER" id="PTHR24416:SF137">
    <property type="entry name" value="RECEPTOR TYROSINE-PROTEIN KINASE ERBB-2"/>
    <property type="match status" value="1"/>
</dbReference>
<feature type="transmembrane region" description="Helical" evidence="32">
    <location>
        <begin position="586"/>
        <end position="607"/>
    </location>
</feature>
<dbReference type="PANTHER" id="PTHR24416">
    <property type="entry name" value="TYROSINE-PROTEIN KINASE RECEPTOR"/>
    <property type="match status" value="1"/>
</dbReference>
<evidence type="ECO:0000256" key="25">
    <source>
        <dbReference type="ARBA" id="ARBA00023273"/>
    </source>
</evidence>
<dbReference type="GO" id="GO:0009925">
    <property type="term" value="C:basal plasma membrane"/>
    <property type="evidence" value="ECO:0007669"/>
    <property type="project" value="TreeGrafter"/>
</dbReference>
<dbReference type="SMART" id="SM00261">
    <property type="entry name" value="FU"/>
    <property type="match status" value="2"/>
</dbReference>
<feature type="binding site" evidence="30 31">
    <location>
        <position position="685"/>
    </location>
    <ligand>
        <name>ATP</name>
        <dbReference type="ChEBI" id="CHEBI:30616"/>
    </ligand>
</feature>
<evidence type="ECO:0000256" key="29">
    <source>
        <dbReference type="PIRSR" id="PIRSR000619-1"/>
    </source>
</evidence>
<evidence type="ECO:0000256" key="12">
    <source>
        <dbReference type="ARBA" id="ARBA00022753"/>
    </source>
</evidence>
<dbReference type="GO" id="GO:0005634">
    <property type="term" value="C:nucleus"/>
    <property type="evidence" value="ECO:0007669"/>
    <property type="project" value="UniProtKB-SubCell"/>
</dbReference>
<evidence type="ECO:0000256" key="30">
    <source>
        <dbReference type="PIRSR" id="PIRSR000619-2"/>
    </source>
</evidence>
<dbReference type="GO" id="GO:0005769">
    <property type="term" value="C:early endosome"/>
    <property type="evidence" value="ECO:0007669"/>
    <property type="project" value="UniProtKB-SubCell"/>
</dbReference>
<dbReference type="GO" id="GO:0030182">
    <property type="term" value="P:neuron differentiation"/>
    <property type="evidence" value="ECO:0007669"/>
    <property type="project" value="TreeGrafter"/>
</dbReference>
<feature type="domain" description="Protein kinase" evidence="34">
    <location>
        <begin position="652"/>
        <end position="910"/>
    </location>
</feature>
<evidence type="ECO:0000259" key="34">
    <source>
        <dbReference type="PROSITE" id="PS50011"/>
    </source>
</evidence>
<dbReference type="Gene3D" id="6.10.250.2930">
    <property type="match status" value="1"/>
</dbReference>
<keyword evidence="13 28" id="KW-0418">Kinase</keyword>
<evidence type="ECO:0000256" key="5">
    <source>
        <dbReference type="ARBA" id="ARBA00022475"/>
    </source>
</evidence>
<dbReference type="InterPro" id="IPR020635">
    <property type="entry name" value="Tyr_kinase_cat_dom"/>
</dbReference>
<dbReference type="FunFam" id="2.10.220.10:FF:000001">
    <property type="entry name" value="Receptor protein-tyrosine kinase"/>
    <property type="match status" value="1"/>
</dbReference>
<dbReference type="InterPro" id="IPR044912">
    <property type="entry name" value="Egfr_JX_dom"/>
</dbReference>
<dbReference type="GO" id="GO:0048471">
    <property type="term" value="C:perinuclear region of cytoplasm"/>
    <property type="evidence" value="ECO:0007669"/>
    <property type="project" value="UniProtKB-SubCell"/>
</dbReference>
<evidence type="ECO:0000256" key="27">
    <source>
        <dbReference type="ARBA" id="ARBA00051243"/>
    </source>
</evidence>
<dbReference type="Gene3D" id="3.30.200.20">
    <property type="entry name" value="Phosphorylase Kinase, domain 1"/>
    <property type="match status" value="1"/>
</dbReference>
<dbReference type="PROSITE" id="PS00107">
    <property type="entry name" value="PROTEIN_KINASE_ATP"/>
    <property type="match status" value="1"/>
</dbReference>
<evidence type="ECO:0000256" key="1">
    <source>
        <dbReference type="ARBA" id="ARBA00004123"/>
    </source>
</evidence>
<dbReference type="SUPFAM" id="SSF56112">
    <property type="entry name" value="Protein kinase-like (PK-like)"/>
    <property type="match status" value="1"/>
</dbReference>
<dbReference type="InterPro" id="IPR000494">
    <property type="entry name" value="Rcpt_L-dom"/>
</dbReference>
<dbReference type="FunFam" id="1.10.510.10:FF:002828">
    <property type="entry name" value="Receptor tyrosine-protein kinase erbB-2"/>
    <property type="match status" value="1"/>
</dbReference>
<keyword evidence="16" id="KW-0805">Transcription regulation</keyword>
<evidence type="ECO:0000256" key="28">
    <source>
        <dbReference type="PIRNR" id="PIRNR000619"/>
    </source>
</evidence>
<keyword evidence="20" id="KW-0010">Activator</keyword>
<keyword evidence="6" id="KW-0963">Cytoplasm</keyword>
<comment type="function">
    <text evidence="26">In the nucleus is involved in transcriptional regulation. Associates with the 5'-TCAAATTC-3' sequence in the PTGS2/COX-2 promoter and activates its transcription. Implicated in transcriptional activation of CDKN1A; the function involves STAT3 and SRC. Involved in the transcription of rRNA genes by RNA Pol I and enhances protein synthesis and cell growth.</text>
</comment>
<dbReference type="SUPFAM" id="SSF57184">
    <property type="entry name" value="Growth factor receptor domain"/>
    <property type="match status" value="2"/>
</dbReference>
<evidence type="ECO:0000256" key="21">
    <source>
        <dbReference type="ARBA" id="ARBA00023163"/>
    </source>
</evidence>
<evidence type="ECO:0000256" key="26">
    <source>
        <dbReference type="ARBA" id="ARBA00037619"/>
    </source>
</evidence>
<reference evidence="35" key="1">
    <citation type="submission" date="2025-08" db="UniProtKB">
        <authorList>
            <consortium name="Ensembl"/>
        </authorList>
    </citation>
    <scope>IDENTIFICATION</scope>
</reference>
<keyword evidence="7" id="KW-0597">Phosphoprotein</keyword>
<evidence type="ECO:0000256" key="18">
    <source>
        <dbReference type="ARBA" id="ARBA00023137"/>
    </source>
</evidence>
<dbReference type="GO" id="GO:0005524">
    <property type="term" value="F:ATP binding"/>
    <property type="evidence" value="ECO:0007669"/>
    <property type="project" value="UniProtKB-UniRule"/>
</dbReference>
<evidence type="ECO:0000256" key="13">
    <source>
        <dbReference type="ARBA" id="ARBA00022777"/>
    </source>
</evidence>
<keyword evidence="14 28" id="KW-0067">ATP-binding</keyword>
<dbReference type="Ensembl" id="ENSCCRT00000004109.2">
    <property type="protein sequence ID" value="ENSCCRP00000003704.2"/>
    <property type="gene ID" value="ENSCCRG00000001972.2"/>
</dbReference>
<keyword evidence="18 28" id="KW-0829">Tyrosine-protein kinase</keyword>
<evidence type="ECO:0000256" key="4">
    <source>
        <dbReference type="ARBA" id="ARBA00004556"/>
    </source>
</evidence>
<comment type="similarity">
    <text evidence="28">Belongs to the protein kinase superfamily. Tyr protein kinase family. EGF receptor subfamily.</text>
</comment>
<dbReference type="InterPro" id="IPR036941">
    <property type="entry name" value="Rcpt_L-dom_sf"/>
</dbReference>
<evidence type="ECO:0000256" key="9">
    <source>
        <dbReference type="ARBA" id="ARBA00022692"/>
    </source>
</evidence>
<keyword evidence="15 32" id="KW-1133">Transmembrane helix</keyword>
<evidence type="ECO:0000256" key="20">
    <source>
        <dbReference type="ARBA" id="ARBA00023159"/>
    </source>
</evidence>
<feature type="signal peptide" evidence="33">
    <location>
        <begin position="1"/>
        <end position="21"/>
    </location>
</feature>
<keyword evidence="12" id="KW-0967">Endosome</keyword>
<dbReference type="PIRSF" id="PIRSF000619">
    <property type="entry name" value="TyrPK_EGF-R"/>
    <property type="match status" value="1"/>
</dbReference>
<keyword evidence="17 28" id="KW-0472">Membrane</keyword>
<keyword evidence="5" id="KW-1003">Cell membrane</keyword>
<evidence type="ECO:0000256" key="19">
    <source>
        <dbReference type="ARBA" id="ARBA00023157"/>
    </source>
</evidence>
<dbReference type="GO" id="GO:0032587">
    <property type="term" value="C:ruffle membrane"/>
    <property type="evidence" value="ECO:0007669"/>
    <property type="project" value="UniProtKB-SubCell"/>
</dbReference>
<dbReference type="SUPFAM" id="SSF52058">
    <property type="entry name" value="L domain-like"/>
    <property type="match status" value="2"/>
</dbReference>
<dbReference type="CDD" id="cd12087">
    <property type="entry name" value="TM_EGFR-like"/>
    <property type="match status" value="1"/>
</dbReference>
<evidence type="ECO:0000256" key="16">
    <source>
        <dbReference type="ARBA" id="ARBA00023015"/>
    </source>
</evidence>
<accession>A0A8C0Y8M2</accession>
<keyword evidence="21" id="KW-0804">Transcription</keyword>
<dbReference type="InterPro" id="IPR009030">
    <property type="entry name" value="Growth_fac_rcpt_cys_sf"/>
</dbReference>
<dbReference type="InterPro" id="IPR049328">
    <property type="entry name" value="TM_ErbB1"/>
</dbReference>
<dbReference type="Pfam" id="PF07714">
    <property type="entry name" value="PK_Tyr_Ser-Thr"/>
    <property type="match status" value="1"/>
</dbReference>
<dbReference type="InterPro" id="IPR000719">
    <property type="entry name" value="Prot_kinase_dom"/>
</dbReference>
<comment type="catalytic activity">
    <reaction evidence="27">
        <text>L-tyrosyl-[protein] + ATP = O-phospho-L-tyrosyl-[protein] + ADP + H(+)</text>
        <dbReference type="Rhea" id="RHEA:10596"/>
        <dbReference type="Rhea" id="RHEA-COMP:10136"/>
        <dbReference type="Rhea" id="RHEA-COMP:20101"/>
        <dbReference type="ChEBI" id="CHEBI:15378"/>
        <dbReference type="ChEBI" id="CHEBI:30616"/>
        <dbReference type="ChEBI" id="CHEBI:46858"/>
        <dbReference type="ChEBI" id="CHEBI:61978"/>
        <dbReference type="ChEBI" id="CHEBI:456216"/>
        <dbReference type="EC" id="2.7.10.1"/>
    </reaction>
</comment>
<dbReference type="GO" id="GO:0038127">
    <property type="term" value="P:ERBB signaling pathway"/>
    <property type="evidence" value="ECO:0007669"/>
    <property type="project" value="UniProtKB-ARBA"/>
</dbReference>
<feature type="chain" id="PRO_5039899843" description="Receptor protein-tyrosine kinase" evidence="33">
    <location>
        <begin position="22"/>
        <end position="1169"/>
    </location>
</feature>
<evidence type="ECO:0000256" key="10">
    <source>
        <dbReference type="ARBA" id="ARBA00022729"/>
    </source>
</evidence>
<protein>
    <recommendedName>
        <fullName evidence="28">Receptor protein-tyrosine kinase</fullName>
        <ecNumber evidence="28">2.7.10.1</ecNumber>
    </recommendedName>
</protein>
<evidence type="ECO:0000256" key="23">
    <source>
        <dbReference type="ARBA" id="ARBA00023180"/>
    </source>
</evidence>
<dbReference type="GO" id="GO:0004714">
    <property type="term" value="F:transmembrane receptor protein tyrosine kinase activity"/>
    <property type="evidence" value="ECO:0007669"/>
    <property type="project" value="UniProtKB-EC"/>
</dbReference>
<evidence type="ECO:0000256" key="32">
    <source>
        <dbReference type="SAM" id="Phobius"/>
    </source>
</evidence>
<evidence type="ECO:0000256" key="2">
    <source>
        <dbReference type="ARBA" id="ARBA00004199"/>
    </source>
</evidence>
<dbReference type="InterPro" id="IPR001245">
    <property type="entry name" value="Ser-Thr/Tyr_kinase_cat_dom"/>
</dbReference>
<dbReference type="Gene3D" id="2.10.220.10">
    <property type="entry name" value="Hormone Receptor, Insulin-like Growth Factor Receptor 1, Chain A, domain 2"/>
    <property type="match status" value="3"/>
</dbReference>
<keyword evidence="24" id="KW-0539">Nucleus</keyword>
<organism evidence="35 36">
    <name type="scientific">Cyprinus carpio carpio</name>
    <dbReference type="NCBI Taxonomy" id="630221"/>
    <lineage>
        <taxon>Eukaryota</taxon>
        <taxon>Metazoa</taxon>
        <taxon>Chordata</taxon>
        <taxon>Craniata</taxon>
        <taxon>Vertebrata</taxon>
        <taxon>Euteleostomi</taxon>
        <taxon>Actinopterygii</taxon>
        <taxon>Neopterygii</taxon>
        <taxon>Teleostei</taxon>
        <taxon>Ostariophysi</taxon>
        <taxon>Cypriniformes</taxon>
        <taxon>Cyprinidae</taxon>
        <taxon>Cyprininae</taxon>
        <taxon>Cyprinus</taxon>
    </lineage>
</organism>
<dbReference type="Pfam" id="PF21314">
    <property type="entry name" value="TM_ErbB1"/>
    <property type="match status" value="1"/>
</dbReference>
<sequence>GCNVICWCWSIVFFENQICLGTDMKLALPSSLENHYEMLRLLYTGCQVVHGNLEITHLQGSPDLSFLQGIVEVQGYVLIAHVSVRSVPLENLRIIRGSQLYNSSYALAVHNNIHHSQTGLGLREIRLRSLTEILLGGVYIWGNPQLCFPRNINWEDTVTKVENKPLHLQDIPKNCELTSRELCHHTSDCFMLTSVQCSSGCLRCKGPKPNDCCHVQCAAGCTGPKDTDCLACRHFNDSGTCKDNCPPPNIYDPNTFQSKPNKDKKFSFGATCVKQCPHNYLAMEVACTMVCPKANMEVITDDVDGQKTQKCEKCEGECPKVCYGLGMGNLQGVSVVDATNIGMFVGCEKIYGSLAFLTDSFKVNAATNSSGLQWSDLEKLKTIEEITGYLYIDAWPDNLPDLSVFENLKIIRGRMLYKGVFSLGVQSLPIKSLGLRSLSSVSGGIVLIHNNSRLCYTSSLPWNSIRHRKFFSFCVVSEGRVCDPLCADAGCWGPGPSQCVSCLNYKRGTECVEQYFCFLCFMLVVNRYWGPEHCTECLHFQDGDVCVDRCPSGVKEEQHTVWKYFNATGHCLPCETNCTVSPGTTVAVTVGGVLLFIILLALLVFYLRRQKQHKRKETMRRILQEHELVEPLTPSGAVPNQAQMRILKETELKKLRVLGSGAFGTVYKGIWAPDGENIKIPVAIKVLRENTSPKANKEILDEAYVMAGVASPYVCRLLGICLTSTVQLVTQLMPYGCLLDYVRENQDRIGSQYLLNWCVQIAKGMSYLEEVRLVHRDLAARNVLVKNPNHVKITDFGLARLLDIDEKEYHADGGKVPIKWMALESILHRKFTHQSDVWSYGVTVWELMTFGMKPYDQIPAREIPDLLEGGDRLPQPFNCTEDVYMIMVKCWMIDPDSRPRFKELVEEFSLMARDPARYVVILNDDQKSLSSPVDSEFFRTLLAEEGGNVKELLDAEEYLVPQPGGIFNTQGEMRANGPTNGMWPGTQYPSLVRSISHRSAGGQSDSVFVDGYIEDNGPPSSPCRYSKDPTIPNVTDGELETDGPVSFLSHTLPRGAHTQPEYVNQHVSSDRPSTLPRKARERRFLNGLYTGNSVENPEYLVPVHGISPISPAFDNPYYHDIAAKAQAVARASINGGTTHRQPNGYMTPTAENPEYLGLAETWSGQMEYT</sequence>
<dbReference type="SMART" id="SM00219">
    <property type="entry name" value="TyrKc"/>
    <property type="match status" value="1"/>
</dbReference>
<evidence type="ECO:0000256" key="8">
    <source>
        <dbReference type="ARBA" id="ARBA00022679"/>
    </source>
</evidence>
<evidence type="ECO:0000256" key="7">
    <source>
        <dbReference type="ARBA" id="ARBA00022553"/>
    </source>
</evidence>
<evidence type="ECO:0000256" key="24">
    <source>
        <dbReference type="ARBA" id="ARBA00023242"/>
    </source>
</evidence>
<keyword evidence="36" id="KW-1185">Reference proteome</keyword>
<dbReference type="AlphaFoldDB" id="A0A8C0Y8M2"/>
<keyword evidence="25" id="KW-0966">Cell projection</keyword>
<keyword evidence="11 28" id="KW-0547">Nucleotide-binding</keyword>
<dbReference type="InterPro" id="IPR050122">
    <property type="entry name" value="RTK"/>
</dbReference>
<dbReference type="Pfam" id="PF01030">
    <property type="entry name" value="Recep_L_domain"/>
    <property type="match status" value="2"/>
</dbReference>
<dbReference type="Pfam" id="PF14843">
    <property type="entry name" value="GF_recep_IV"/>
    <property type="match status" value="2"/>
</dbReference>
<dbReference type="Gene3D" id="1.10.510.10">
    <property type="entry name" value="Transferase(Phosphotransferase) domain 1"/>
    <property type="match status" value="1"/>
</dbReference>
<dbReference type="Gene3D" id="3.80.20.20">
    <property type="entry name" value="Receptor L-domain"/>
    <property type="match status" value="2"/>
</dbReference>
<dbReference type="GO" id="GO:0008284">
    <property type="term" value="P:positive regulation of cell population proliferation"/>
    <property type="evidence" value="ECO:0007669"/>
    <property type="project" value="TreeGrafter"/>
</dbReference>
<evidence type="ECO:0000313" key="36">
    <source>
        <dbReference type="Proteomes" id="UP001108240"/>
    </source>
</evidence>
<evidence type="ECO:0000313" key="35">
    <source>
        <dbReference type="Ensembl" id="ENSCCRP00000003704.2"/>
    </source>
</evidence>
<dbReference type="PROSITE" id="PS50011">
    <property type="entry name" value="PROTEIN_KINASE_DOM"/>
    <property type="match status" value="1"/>
</dbReference>